<evidence type="ECO:0000256" key="3">
    <source>
        <dbReference type="ARBA" id="ARBA00022692"/>
    </source>
</evidence>
<evidence type="ECO:0000256" key="6">
    <source>
        <dbReference type="ARBA" id="ARBA00022989"/>
    </source>
</evidence>
<name>B7GC33_PHATC</name>
<evidence type="ECO:0000256" key="8">
    <source>
        <dbReference type="SAM" id="MobiDB-lite"/>
    </source>
</evidence>
<dbReference type="KEGG" id="pti:PHATRDRAFT_49856"/>
<dbReference type="SMART" id="SM00382">
    <property type="entry name" value="AAA"/>
    <property type="match status" value="1"/>
</dbReference>
<dbReference type="OrthoDB" id="66620at2759"/>
<dbReference type="PaxDb" id="2850-Phatr49856"/>
<dbReference type="InterPro" id="IPR003593">
    <property type="entry name" value="AAA+_ATPase"/>
</dbReference>
<feature type="transmembrane region" description="Helical" evidence="9">
    <location>
        <begin position="527"/>
        <end position="550"/>
    </location>
</feature>
<dbReference type="InterPro" id="IPR027417">
    <property type="entry name" value="P-loop_NTPase"/>
</dbReference>
<dbReference type="GO" id="GO:0016887">
    <property type="term" value="F:ATP hydrolysis activity"/>
    <property type="evidence" value="ECO:0007669"/>
    <property type="project" value="InterPro"/>
</dbReference>
<dbReference type="PANTHER" id="PTHR48041">
    <property type="entry name" value="ABC TRANSPORTER G FAMILY MEMBER 28"/>
    <property type="match status" value="1"/>
</dbReference>
<comment type="subcellular location">
    <subcellularLocation>
        <location evidence="1">Membrane</location>
        <topology evidence="1">Multi-pass membrane protein</topology>
    </subcellularLocation>
</comment>
<evidence type="ECO:0000313" key="12">
    <source>
        <dbReference type="Proteomes" id="UP000000759"/>
    </source>
</evidence>
<dbReference type="AlphaFoldDB" id="B7GC33"/>
<dbReference type="PROSITE" id="PS50893">
    <property type="entry name" value="ABC_TRANSPORTER_2"/>
    <property type="match status" value="1"/>
</dbReference>
<dbReference type="InParanoid" id="B7GC33"/>
<dbReference type="Proteomes" id="UP000000759">
    <property type="component" value="Chromosome 25"/>
</dbReference>
<keyword evidence="6 9" id="KW-1133">Transmembrane helix</keyword>
<evidence type="ECO:0000256" key="4">
    <source>
        <dbReference type="ARBA" id="ARBA00022741"/>
    </source>
</evidence>
<dbReference type="GeneID" id="7198580"/>
<dbReference type="GO" id="GO:0016020">
    <property type="term" value="C:membrane"/>
    <property type="evidence" value="ECO:0007669"/>
    <property type="project" value="UniProtKB-SubCell"/>
</dbReference>
<reference evidence="11 12" key="1">
    <citation type="journal article" date="2008" name="Nature">
        <title>The Phaeodactylum genome reveals the evolutionary history of diatom genomes.</title>
        <authorList>
            <person name="Bowler C."/>
            <person name="Allen A.E."/>
            <person name="Badger J.H."/>
            <person name="Grimwood J."/>
            <person name="Jabbari K."/>
            <person name="Kuo A."/>
            <person name="Maheswari U."/>
            <person name="Martens C."/>
            <person name="Maumus F."/>
            <person name="Otillar R.P."/>
            <person name="Rayko E."/>
            <person name="Salamov A."/>
            <person name="Vandepoele K."/>
            <person name="Beszteri B."/>
            <person name="Gruber A."/>
            <person name="Heijde M."/>
            <person name="Katinka M."/>
            <person name="Mock T."/>
            <person name="Valentin K."/>
            <person name="Verret F."/>
            <person name="Berges J.A."/>
            <person name="Brownlee C."/>
            <person name="Cadoret J.P."/>
            <person name="Chiovitti A."/>
            <person name="Choi C.J."/>
            <person name="Coesel S."/>
            <person name="De Martino A."/>
            <person name="Detter J.C."/>
            <person name="Durkin C."/>
            <person name="Falciatore A."/>
            <person name="Fournet J."/>
            <person name="Haruta M."/>
            <person name="Huysman M.J."/>
            <person name="Jenkins B.D."/>
            <person name="Jiroutova K."/>
            <person name="Jorgensen R.E."/>
            <person name="Joubert Y."/>
            <person name="Kaplan A."/>
            <person name="Kroger N."/>
            <person name="Kroth P.G."/>
            <person name="La Roche J."/>
            <person name="Lindquist E."/>
            <person name="Lommer M."/>
            <person name="Martin-Jezequel V."/>
            <person name="Lopez P.J."/>
            <person name="Lucas S."/>
            <person name="Mangogna M."/>
            <person name="McGinnis K."/>
            <person name="Medlin L.K."/>
            <person name="Montsant A."/>
            <person name="Oudot-Le Secq M.P."/>
            <person name="Napoli C."/>
            <person name="Obornik M."/>
            <person name="Parker M.S."/>
            <person name="Petit J.L."/>
            <person name="Porcel B.M."/>
            <person name="Poulsen N."/>
            <person name="Robison M."/>
            <person name="Rychlewski L."/>
            <person name="Rynearson T.A."/>
            <person name="Schmutz J."/>
            <person name="Shapiro H."/>
            <person name="Siaut M."/>
            <person name="Stanley M."/>
            <person name="Sussman M.R."/>
            <person name="Taylor A.R."/>
            <person name="Vardi A."/>
            <person name="von Dassow P."/>
            <person name="Vyverman W."/>
            <person name="Willis A."/>
            <person name="Wyrwicz L.S."/>
            <person name="Rokhsar D.S."/>
            <person name="Weissenbach J."/>
            <person name="Armbrust E.V."/>
            <person name="Green B.R."/>
            <person name="Van de Peer Y."/>
            <person name="Grigoriev I.V."/>
        </authorList>
    </citation>
    <scope>NUCLEOTIDE SEQUENCE [LARGE SCALE GENOMIC DNA]</scope>
    <source>
        <strain evidence="11 12">CCAP 1055/1</strain>
    </source>
</reference>
<dbReference type="Pfam" id="PF00005">
    <property type="entry name" value="ABC_tran"/>
    <property type="match status" value="1"/>
</dbReference>
<evidence type="ECO:0000259" key="10">
    <source>
        <dbReference type="PROSITE" id="PS50893"/>
    </source>
</evidence>
<keyword evidence="7 9" id="KW-0472">Membrane</keyword>
<keyword evidence="2" id="KW-0813">Transport</keyword>
<feature type="transmembrane region" description="Helical" evidence="9">
    <location>
        <begin position="734"/>
        <end position="755"/>
    </location>
</feature>
<dbReference type="SUPFAM" id="SSF52540">
    <property type="entry name" value="P-loop containing nucleoside triphosphate hydrolases"/>
    <property type="match status" value="1"/>
</dbReference>
<dbReference type="RefSeq" id="XP_002184647.1">
    <property type="nucleotide sequence ID" value="XM_002184611.1"/>
</dbReference>
<feature type="transmembrane region" description="Helical" evidence="9">
    <location>
        <begin position="571"/>
        <end position="593"/>
    </location>
</feature>
<dbReference type="OMA" id="QACINTS"/>
<dbReference type="InterPro" id="IPR017871">
    <property type="entry name" value="ABC_transporter-like_CS"/>
</dbReference>
<keyword evidence="3 9" id="KW-0812">Transmembrane</keyword>
<protein>
    <recommendedName>
        <fullName evidence="10">ABC transporter domain-containing protein</fullName>
    </recommendedName>
</protein>
<dbReference type="Pfam" id="PF19055">
    <property type="entry name" value="ABC2_membrane_7"/>
    <property type="match status" value="1"/>
</dbReference>
<sequence>MTLNDDPTLHPKESVASDAATVYLPSGEGRTTAATFPYSRHRPQIPCMTDLRKWLQASRTPRRLVVLFVLLESLAFQKGSMRVTAESEVPDNVAGQLLRQTVKAAAASSPSRDSLDGATASGLVWSDLSVVSSNRDVTLLHPFSGWITSGQIGGILGPSGSGKSTFLSALSGSSRQLYQTGQVWHYLHTVVHGSKDTQTPIQLSRIPTQEVAWLQQHDDFFSMLTVRETLDLAAYLELPHLVLSQRDALVQTHLDALGLAHAADRPIGSDLTGLGTARLSGGERRRLSVALELLTEKQLLLADEPTSGLDSSISVKVMQNIRDVCRKRNIPCLCAIHQPRSSIWHLLDTLILMAPGGRVVYAGPKSEAVAYFATQGYRCPDATNPAEYFVDLVSVDTEDEQVAAIDEARIDKLASVFRDYQQTSLLLPAKRPQVNLSLDIETDIQQPSNGQSMRRAFQEKSQLGLLKFLWVPRLGALLKRSWRQNVRNWEINIFRAFASAGNAILLAQIFPTVRGSVAKANSVADRVALLSFGAINMCFIAFMKTVTLIAEEKPVVQREQSRRQYSSLEYLVAKVLAEFPLDSLFSAIFTAFLKKCSGVRISWAKLTGVFSLLTVSGASLGLMLGSWLPTEKLATTGSIPVLVVLMVVGIINPSGVDQSTPPPAVVQVLKRCSPFAYAIEALCLGEYPGMEFERQSGWFGRIRDLPRMGGLAMVRNGDQVLEALGLQDKGYVRVMQHLGVLSAAYLAVSWLGMLVQGRKHGMHGAVEADTSQHVQRTKAPKDTEGSFLSKSTTETSTSQRHLKVPLKIRV</sequence>
<dbReference type="PROSITE" id="PS00211">
    <property type="entry name" value="ABC_TRANSPORTER_1"/>
    <property type="match status" value="1"/>
</dbReference>
<dbReference type="GO" id="GO:0140359">
    <property type="term" value="F:ABC-type transporter activity"/>
    <property type="evidence" value="ECO:0007669"/>
    <property type="project" value="InterPro"/>
</dbReference>
<accession>B7GC33</accession>
<dbReference type="InterPro" id="IPR013525">
    <property type="entry name" value="ABC2_TM"/>
</dbReference>
<reference evidence="12" key="2">
    <citation type="submission" date="2008-08" db="EMBL/GenBank/DDBJ databases">
        <authorList>
            <consortium name="Diatom Consortium"/>
            <person name="Grigoriev I."/>
            <person name="Grimwood J."/>
            <person name="Kuo A."/>
            <person name="Otillar R.P."/>
            <person name="Salamov A."/>
            <person name="Detter J.C."/>
            <person name="Lindquist E."/>
            <person name="Shapiro H."/>
            <person name="Lucas S."/>
            <person name="Glavina del Rio T."/>
            <person name="Pitluck S."/>
            <person name="Rokhsar D."/>
            <person name="Bowler C."/>
        </authorList>
    </citation>
    <scope>GENOME REANNOTATION</scope>
    <source>
        <strain evidence="12">CCAP 1055/1</strain>
    </source>
</reference>
<dbReference type="EMBL" id="CM000627">
    <property type="protein sequence ID" value="EEC43706.1"/>
    <property type="molecule type" value="Genomic_DNA"/>
</dbReference>
<evidence type="ECO:0000256" key="5">
    <source>
        <dbReference type="ARBA" id="ARBA00022840"/>
    </source>
</evidence>
<evidence type="ECO:0000256" key="9">
    <source>
        <dbReference type="SAM" id="Phobius"/>
    </source>
</evidence>
<feature type="compositionally biased region" description="Polar residues" evidence="8">
    <location>
        <begin position="786"/>
        <end position="799"/>
    </location>
</feature>
<evidence type="ECO:0000256" key="1">
    <source>
        <dbReference type="ARBA" id="ARBA00004141"/>
    </source>
</evidence>
<evidence type="ECO:0000256" key="7">
    <source>
        <dbReference type="ARBA" id="ARBA00023136"/>
    </source>
</evidence>
<dbReference type="GO" id="GO:0005524">
    <property type="term" value="F:ATP binding"/>
    <property type="evidence" value="ECO:0007669"/>
    <property type="project" value="UniProtKB-KW"/>
</dbReference>
<dbReference type="HOGENOM" id="CLU_348351_0_0_1"/>
<dbReference type="InterPro" id="IPR043926">
    <property type="entry name" value="ABCG_dom"/>
</dbReference>
<feature type="transmembrane region" description="Helical" evidence="9">
    <location>
        <begin position="605"/>
        <end position="626"/>
    </location>
</feature>
<evidence type="ECO:0000313" key="11">
    <source>
        <dbReference type="EMBL" id="EEC43706.1"/>
    </source>
</evidence>
<gene>
    <name evidence="11" type="ORF">PHATRDRAFT_49856</name>
</gene>
<dbReference type="Gene3D" id="3.40.50.300">
    <property type="entry name" value="P-loop containing nucleotide triphosphate hydrolases"/>
    <property type="match status" value="1"/>
</dbReference>
<feature type="domain" description="ABC transporter" evidence="10">
    <location>
        <begin position="123"/>
        <end position="380"/>
    </location>
</feature>
<proteinExistence type="predicted"/>
<dbReference type="Pfam" id="PF01061">
    <property type="entry name" value="ABC2_membrane"/>
    <property type="match status" value="1"/>
</dbReference>
<keyword evidence="5" id="KW-0067">ATP-binding</keyword>
<dbReference type="eggNOG" id="KOG0061">
    <property type="taxonomic scope" value="Eukaryota"/>
</dbReference>
<evidence type="ECO:0000256" key="2">
    <source>
        <dbReference type="ARBA" id="ARBA00022448"/>
    </source>
</evidence>
<dbReference type="InterPro" id="IPR050352">
    <property type="entry name" value="ABCG_transporters"/>
</dbReference>
<organism evidence="11 12">
    <name type="scientific">Phaeodactylum tricornutum (strain CCAP 1055/1)</name>
    <dbReference type="NCBI Taxonomy" id="556484"/>
    <lineage>
        <taxon>Eukaryota</taxon>
        <taxon>Sar</taxon>
        <taxon>Stramenopiles</taxon>
        <taxon>Ochrophyta</taxon>
        <taxon>Bacillariophyta</taxon>
        <taxon>Bacillariophyceae</taxon>
        <taxon>Bacillariophycidae</taxon>
        <taxon>Naviculales</taxon>
        <taxon>Phaeodactylaceae</taxon>
        <taxon>Phaeodactylum</taxon>
    </lineage>
</organism>
<keyword evidence="4" id="KW-0547">Nucleotide-binding</keyword>
<dbReference type="InterPro" id="IPR003439">
    <property type="entry name" value="ABC_transporter-like_ATP-bd"/>
</dbReference>
<keyword evidence="12" id="KW-1185">Reference proteome</keyword>
<dbReference type="PANTHER" id="PTHR48041:SF139">
    <property type="entry name" value="PROTEIN SCARLET"/>
    <property type="match status" value="1"/>
</dbReference>
<feature type="region of interest" description="Disordered" evidence="8">
    <location>
        <begin position="767"/>
        <end position="802"/>
    </location>
</feature>
<feature type="transmembrane region" description="Helical" evidence="9">
    <location>
        <begin position="633"/>
        <end position="651"/>
    </location>
</feature>